<feature type="non-terminal residue" evidence="1">
    <location>
        <position position="1"/>
    </location>
</feature>
<dbReference type="SUPFAM" id="SSF49785">
    <property type="entry name" value="Galactose-binding domain-like"/>
    <property type="match status" value="1"/>
</dbReference>
<organism evidence="1 2">
    <name type="scientific">Streptomyces montanisoli</name>
    <dbReference type="NCBI Taxonomy" id="2798581"/>
    <lineage>
        <taxon>Bacteria</taxon>
        <taxon>Bacillati</taxon>
        <taxon>Actinomycetota</taxon>
        <taxon>Actinomycetes</taxon>
        <taxon>Kitasatosporales</taxon>
        <taxon>Streptomycetaceae</taxon>
        <taxon>Streptomyces</taxon>
    </lineage>
</organism>
<dbReference type="PANTHER" id="PTHR36848:SF2">
    <property type="entry name" value="SECRETED PROTEIN"/>
    <property type="match status" value="1"/>
</dbReference>
<reference evidence="1" key="1">
    <citation type="submission" date="2021-03" db="EMBL/GenBank/DDBJ databases">
        <title>Whole genome sequence of Streptomyces bomunensis MMS17-BM035.</title>
        <authorList>
            <person name="Lee J.H."/>
        </authorList>
    </citation>
    <scope>NUCLEOTIDE SEQUENCE</scope>
    <source>
        <strain evidence="1">MMS17-BM035</strain>
    </source>
</reference>
<comment type="caution">
    <text evidence="1">The sequence shown here is derived from an EMBL/GenBank/DDBJ whole genome shotgun (WGS) entry which is preliminary data.</text>
</comment>
<dbReference type="Gene3D" id="2.60.120.260">
    <property type="entry name" value="Galactose-binding domain-like"/>
    <property type="match status" value="2"/>
</dbReference>
<dbReference type="InterPro" id="IPR053161">
    <property type="entry name" value="Ulvan_degrading_GH"/>
</dbReference>
<proteinExistence type="predicted"/>
<keyword evidence="2" id="KW-1185">Reference proteome</keyword>
<gene>
    <name evidence="1" type="ORF">JFN87_20855</name>
</gene>
<sequence>TLAAFARAGGRVVCVGRAPELFLGDDGGGGRGTGGSDAGVSDAGVSGAGVSGAGVSGADGSSAGGAGADGGFAAALADGLVTLVADPELVPDAVARGPVRVTADAPYLLRRDGDTHVLALVAHDETTGTRAPIVALDARGWTTQDNFSWSEYWRQLHEDGYTYVPPTGRIAAVSVEGLEAAPRAQRWDPGTGARTELAVSPGADGGWRFDVPFEDGAVALVVLGQDLPEPSGRPLGPGTGAVEVAGPWRALAQSTLDNDWGDLAAADRRGTLPVEVWRMEHRADEHGPWVPVTAGFGPFAEVRAGSGAYEPAEWSLSRGIRDDPVHDYRLGPKGYVPEEFIDLRRVAEGEEVSVRTHLTLPGEAGPRWLAVGANAARRVRVDGAELPVEGDGYQSFSPLPEASAGRTVALDLTLTALADGPVRASFAVVRDPEAYRRPEWLSAGTGGVPGTTYDLTLRTTLEQLPLDARVQVSSDGACAVLVNGTEVGRQGDFNPYPGHREVRVHPYDIGAHLRAGGNELTLRLTDADGAPTAGALDSAPVARGGLGWRSGAHWTAASGGAGVPLVPRPTHLGRDPRFVCAWARPHPLPGAHWLEPAAAQGLVVEPVVPDTAPGPPREEWLRFTAPLGATALRVPTDLRTAVLVDGRELAPDATGRVVLPEPAAAGCEVVLRVSAVDGRRGGALLDAAVAAETAEAVSPLASWEDLGLRALGGAVRYRADLPLPEVPAGRAVLDLGEVRGTAEVSVNGVPCGERVWAPWTVEVTGALRRGGNTVEVVVRGTLAGYLDDASPTRAIAAGQVRTGLFGPVCLRTYEA</sequence>
<dbReference type="Proteomes" id="UP000670475">
    <property type="component" value="Unassembled WGS sequence"/>
</dbReference>
<dbReference type="AlphaFoldDB" id="A0A940RWW9"/>
<evidence type="ECO:0000313" key="1">
    <source>
        <dbReference type="EMBL" id="MBP0459925.1"/>
    </source>
</evidence>
<protein>
    <recommendedName>
        <fullName evidence="3">DNA-binding protein</fullName>
    </recommendedName>
</protein>
<dbReference type="PANTHER" id="PTHR36848">
    <property type="entry name" value="DNA-BINDING PROTEIN (PUTATIVE SECRETED PROTEIN)-RELATED"/>
    <property type="match status" value="1"/>
</dbReference>
<dbReference type="InterPro" id="IPR008979">
    <property type="entry name" value="Galactose-bd-like_sf"/>
</dbReference>
<accession>A0A940RWW9</accession>
<evidence type="ECO:0008006" key="3">
    <source>
        <dbReference type="Google" id="ProtNLM"/>
    </source>
</evidence>
<name>A0A940RWW9_9ACTN</name>
<dbReference type="EMBL" id="JAGIQL010000092">
    <property type="protein sequence ID" value="MBP0459925.1"/>
    <property type="molecule type" value="Genomic_DNA"/>
</dbReference>
<evidence type="ECO:0000313" key="2">
    <source>
        <dbReference type="Proteomes" id="UP000670475"/>
    </source>
</evidence>